<feature type="compositionally biased region" description="Basic and acidic residues" evidence="1">
    <location>
        <begin position="84"/>
        <end position="104"/>
    </location>
</feature>
<evidence type="ECO:0000313" key="4">
    <source>
        <dbReference type="Proteomes" id="UP001567538"/>
    </source>
</evidence>
<dbReference type="AlphaFoldDB" id="A0ABD1G1Q2"/>
<feature type="transmembrane region" description="Helical" evidence="2">
    <location>
        <begin position="20"/>
        <end position="39"/>
    </location>
</feature>
<accession>A0ABD1G1Q2</accession>
<feature type="region of interest" description="Disordered" evidence="1">
    <location>
        <begin position="58"/>
        <end position="117"/>
    </location>
</feature>
<proteinExistence type="predicted"/>
<dbReference type="Proteomes" id="UP001567538">
    <property type="component" value="Unassembled WGS sequence"/>
</dbReference>
<dbReference type="EMBL" id="JBEAFC010000011">
    <property type="protein sequence ID" value="KAL1537680.1"/>
    <property type="molecule type" value="Genomic_DNA"/>
</dbReference>
<evidence type="ECO:0000256" key="1">
    <source>
        <dbReference type="SAM" id="MobiDB-lite"/>
    </source>
</evidence>
<comment type="caution">
    <text evidence="3">The sequence shown here is derived from an EMBL/GenBank/DDBJ whole genome shotgun (WGS) entry which is preliminary data.</text>
</comment>
<keyword evidence="2" id="KW-0472">Membrane</keyword>
<gene>
    <name evidence="3" type="ORF">AAHA92_30168</name>
</gene>
<protein>
    <submittedName>
        <fullName evidence="3">Uncharacterized protein</fullName>
    </submittedName>
</protein>
<reference evidence="3 4" key="1">
    <citation type="submission" date="2024-06" db="EMBL/GenBank/DDBJ databases">
        <title>A chromosome level genome sequence of Diviner's sage (Salvia divinorum).</title>
        <authorList>
            <person name="Ford S.A."/>
            <person name="Ro D.-K."/>
            <person name="Ness R.W."/>
            <person name="Phillips M.A."/>
        </authorList>
    </citation>
    <scope>NUCLEOTIDE SEQUENCE [LARGE SCALE GENOMIC DNA]</scope>
    <source>
        <strain evidence="3">SAF-2024a</strain>
        <tissue evidence="3">Leaf</tissue>
    </source>
</reference>
<sequence length="117" mass="12411">MEALWKLEEKWNLSTQKAIAIFTCALFLLIGVCLAAAAAEERGGAVRFGGVVQAAGRAAPAGAGKEGGAEPLRLDGGGVAEADSDGREVYSPDPEPRREMRSPREMMQTPTILRDLL</sequence>
<keyword evidence="2" id="KW-1133">Transmembrane helix</keyword>
<name>A0ABD1G1Q2_SALDI</name>
<evidence type="ECO:0000256" key="2">
    <source>
        <dbReference type="SAM" id="Phobius"/>
    </source>
</evidence>
<evidence type="ECO:0000313" key="3">
    <source>
        <dbReference type="EMBL" id="KAL1537680.1"/>
    </source>
</evidence>
<organism evidence="3 4">
    <name type="scientific">Salvia divinorum</name>
    <name type="common">Maria pastora</name>
    <name type="synonym">Diviner's sage</name>
    <dbReference type="NCBI Taxonomy" id="28513"/>
    <lineage>
        <taxon>Eukaryota</taxon>
        <taxon>Viridiplantae</taxon>
        <taxon>Streptophyta</taxon>
        <taxon>Embryophyta</taxon>
        <taxon>Tracheophyta</taxon>
        <taxon>Spermatophyta</taxon>
        <taxon>Magnoliopsida</taxon>
        <taxon>eudicotyledons</taxon>
        <taxon>Gunneridae</taxon>
        <taxon>Pentapetalae</taxon>
        <taxon>asterids</taxon>
        <taxon>lamiids</taxon>
        <taxon>Lamiales</taxon>
        <taxon>Lamiaceae</taxon>
        <taxon>Nepetoideae</taxon>
        <taxon>Mentheae</taxon>
        <taxon>Salviinae</taxon>
        <taxon>Salvia</taxon>
        <taxon>Salvia subgen. Calosphace</taxon>
    </lineage>
</organism>
<keyword evidence="2" id="KW-0812">Transmembrane</keyword>
<keyword evidence="4" id="KW-1185">Reference proteome</keyword>